<feature type="compositionally biased region" description="Acidic residues" evidence="8">
    <location>
        <begin position="1144"/>
        <end position="1188"/>
    </location>
</feature>
<gene>
    <name evidence="10" type="ORF">PHYPSEUDO_013230</name>
</gene>
<dbReference type="EMBL" id="JAGDFM010000678">
    <property type="protein sequence ID" value="KAG7376513.1"/>
    <property type="molecule type" value="Genomic_DNA"/>
</dbReference>
<dbReference type="GO" id="GO:0000793">
    <property type="term" value="C:condensed chromosome"/>
    <property type="evidence" value="ECO:0007669"/>
    <property type="project" value="TreeGrafter"/>
</dbReference>
<comment type="subcellular location">
    <subcellularLocation>
        <location evidence="1">Chromosome</location>
    </subcellularLocation>
</comment>
<feature type="region of interest" description="Disordered" evidence="8">
    <location>
        <begin position="1066"/>
        <end position="1188"/>
    </location>
</feature>
<feature type="region of interest" description="Disordered" evidence="8">
    <location>
        <begin position="502"/>
        <end position="538"/>
    </location>
</feature>
<dbReference type="AlphaFoldDB" id="A0A8T1V848"/>
<reference evidence="10" key="1">
    <citation type="submission" date="2021-02" db="EMBL/GenBank/DDBJ databases">
        <authorList>
            <person name="Palmer J.M."/>
        </authorList>
    </citation>
    <scope>NUCLEOTIDE SEQUENCE</scope>
    <source>
        <strain evidence="10">SCRP734</strain>
    </source>
</reference>
<dbReference type="PANTHER" id="PTHR14418">
    <property type="entry name" value="CONDENSIN COMPLEX SUBUNIT 3-RELATED"/>
    <property type="match status" value="1"/>
</dbReference>
<dbReference type="Proteomes" id="UP000694044">
    <property type="component" value="Unassembled WGS sequence"/>
</dbReference>
<feature type="compositionally biased region" description="Polar residues" evidence="8">
    <location>
        <begin position="502"/>
        <end position="530"/>
    </location>
</feature>
<evidence type="ECO:0000259" key="9">
    <source>
        <dbReference type="Pfam" id="PF12719"/>
    </source>
</evidence>
<evidence type="ECO:0000313" key="10">
    <source>
        <dbReference type="EMBL" id="KAG7376513.1"/>
    </source>
</evidence>
<accession>A0A8T1V848</accession>
<feature type="region of interest" description="Disordered" evidence="8">
    <location>
        <begin position="191"/>
        <end position="214"/>
    </location>
</feature>
<comment type="caution">
    <text evidence="10">The sequence shown here is derived from an EMBL/GenBank/DDBJ whole genome shotgun (WGS) entry which is preliminary data.</text>
</comment>
<feature type="coiled-coil region" evidence="7">
    <location>
        <begin position="539"/>
        <end position="573"/>
    </location>
</feature>
<feature type="compositionally biased region" description="Basic and acidic residues" evidence="8">
    <location>
        <begin position="1125"/>
        <end position="1137"/>
    </location>
</feature>
<dbReference type="InterPro" id="IPR025977">
    <property type="entry name" value="Cnd3_C"/>
</dbReference>
<evidence type="ECO:0000256" key="3">
    <source>
        <dbReference type="ARBA" id="ARBA00022618"/>
    </source>
</evidence>
<dbReference type="GO" id="GO:0051301">
    <property type="term" value="P:cell division"/>
    <property type="evidence" value="ECO:0007669"/>
    <property type="project" value="UniProtKB-KW"/>
</dbReference>
<name>A0A8T1V848_9STRA</name>
<organism evidence="10 11">
    <name type="scientific">Phytophthora pseudosyringae</name>
    <dbReference type="NCBI Taxonomy" id="221518"/>
    <lineage>
        <taxon>Eukaryota</taxon>
        <taxon>Sar</taxon>
        <taxon>Stramenopiles</taxon>
        <taxon>Oomycota</taxon>
        <taxon>Peronosporomycetes</taxon>
        <taxon>Peronosporales</taxon>
        <taxon>Peronosporaceae</taxon>
        <taxon>Phytophthora</taxon>
    </lineage>
</organism>
<dbReference type="InterPro" id="IPR027165">
    <property type="entry name" value="CND3"/>
</dbReference>
<feature type="region of interest" description="Disordered" evidence="8">
    <location>
        <begin position="701"/>
        <end position="762"/>
    </location>
</feature>
<evidence type="ECO:0000256" key="7">
    <source>
        <dbReference type="SAM" id="Coils"/>
    </source>
</evidence>
<feature type="compositionally biased region" description="Basic and acidic residues" evidence="8">
    <location>
        <begin position="706"/>
        <end position="745"/>
    </location>
</feature>
<dbReference type="GO" id="GO:0000796">
    <property type="term" value="C:condensin complex"/>
    <property type="evidence" value="ECO:0007669"/>
    <property type="project" value="InterPro"/>
</dbReference>
<evidence type="ECO:0000256" key="4">
    <source>
        <dbReference type="ARBA" id="ARBA00022776"/>
    </source>
</evidence>
<feature type="compositionally biased region" description="Acidic residues" evidence="8">
    <location>
        <begin position="746"/>
        <end position="760"/>
    </location>
</feature>
<feature type="compositionally biased region" description="Basic residues" evidence="8">
    <location>
        <begin position="1109"/>
        <end position="1119"/>
    </location>
</feature>
<sequence length="1188" mass="134050">MDERAEWTLTLRQVFQDVQLQAVEASGYLRNPSGAAHQRTLVPAVRRFSALFSDEVRDGKRGVVEEAFALFLEETWLAVARVLVAPKVSDVVLLAVASFVGEFLRRKSSRSKEPKGKEELRAGLLKRLMEATKAEDRVVRLRACHMLQIVVNRQDYIEEELVTQLRDTMLRRLNDKLTSVRIQSIYGLKKLQGGPAEHEDEEETDEEPDKEEDAVTQELRKLMVSDPSKDVRKAALLNLTVSRKMYQDVLVRVRDASEDVRFAAFRMIGNAMPMEDIPINDRAHLLDQGLQDRAARVRRACEQMVLKKWFSECGSSPVLLLQALDIEQYSEIGSKVSRILLKHLSEQPRALLEKEGVVEFNALDMMSENSDAFNAESIFFWREQCYYYQKIDNDPDKAAAILPNVSDFSKMLVATCKAESDVLFIAQQLLEFGHLLDFQDEFGRRNLLDALQKLLRELGTDSQLIKGIMQLMAFVYSRSSEQEFIQVVAEIISDMYDPVEASNQEVSASQQEDPEIPSSQQEASTENEPSPLSFGPQLNKLSEEDREAAEVKFEELEKRLDTLEFDSEEYNKVQADMLALEALLQDPKVLSWLRCLEIVAQLLKLTSHNLSDPIVDGMSRYILPAIDSDVPALREAGLENLGLFCLLDKRLAERYLIVFWRALNNPEEETEVKHTCVQAILDMAFSFTNLQPHIFGAKQAEDVGDAEGKDDSAKESADQDAAKEGDKDSDNDGDKSGDKDGKEDNASDEDEDMEKVDEAEPVAGPEKLDLDTIFIGLGQLVTVDDLDLQSTIVEGFCRLFMMNRIDNITVLAILLETYFSPKLQKVQQLSEHGFQSRSLQLLSIFFPAFVMATTANCMLLEEAATHLIQKSMEKLEMENDSMLDLGACSKYVMHLLSHNEQEEEAAVQAVKARKKRAKKPERRRCAHHNRIGITVCLEILALEKVAAMPAIRQDVVTTRQKALLKMIAWVGVTVDEQRSAALFKYLLQEITSSCFSSQKGLLRSADAMLKRTSASYSEQSTEQSDDQQAAALAQDQTWAHGLVKEREDVLHEVLLKASAEHEKWLKKQEREKKAKRRRNARYLSSGSSDSSESESDEGSDNEPPAAAPVRRKLSSRRSKTAAVSRMHEKEGEFEAKIKQALQADDADEEDEDEYDEEDSESDEEDGEEEEASAAEEEEEEASASEGDE</sequence>
<evidence type="ECO:0000256" key="8">
    <source>
        <dbReference type="SAM" id="MobiDB-lite"/>
    </source>
</evidence>
<keyword evidence="11" id="KW-1185">Reference proteome</keyword>
<keyword evidence="2" id="KW-0158">Chromosome</keyword>
<evidence type="ECO:0000256" key="5">
    <source>
        <dbReference type="ARBA" id="ARBA00023067"/>
    </source>
</evidence>
<feature type="compositionally biased region" description="Acidic residues" evidence="8">
    <location>
        <begin position="198"/>
        <end position="214"/>
    </location>
</feature>
<evidence type="ECO:0000256" key="2">
    <source>
        <dbReference type="ARBA" id="ARBA00022454"/>
    </source>
</evidence>
<keyword evidence="6" id="KW-0131">Cell cycle</keyword>
<keyword evidence="4" id="KW-0498">Mitosis</keyword>
<dbReference type="GO" id="GO:0007076">
    <property type="term" value="P:mitotic chromosome condensation"/>
    <property type="evidence" value="ECO:0007669"/>
    <property type="project" value="InterPro"/>
</dbReference>
<dbReference type="PANTHER" id="PTHR14418:SF5">
    <property type="entry name" value="CONDENSIN COMPLEX SUBUNIT 3"/>
    <property type="match status" value="1"/>
</dbReference>
<keyword evidence="7" id="KW-0175">Coiled coil</keyword>
<proteinExistence type="predicted"/>
<keyword evidence="3" id="KW-0132">Cell division</keyword>
<evidence type="ECO:0000256" key="1">
    <source>
        <dbReference type="ARBA" id="ARBA00004286"/>
    </source>
</evidence>
<evidence type="ECO:0000313" key="11">
    <source>
        <dbReference type="Proteomes" id="UP000694044"/>
    </source>
</evidence>
<evidence type="ECO:0000256" key="6">
    <source>
        <dbReference type="ARBA" id="ARBA00023306"/>
    </source>
</evidence>
<feature type="compositionally biased region" description="Acidic residues" evidence="8">
    <location>
        <begin position="1091"/>
        <end position="1100"/>
    </location>
</feature>
<protein>
    <recommendedName>
        <fullName evidence="9">Nuclear condensin complex subunit 3 C-terminal domain-containing protein</fullName>
    </recommendedName>
</protein>
<keyword evidence="5" id="KW-0226">DNA condensation</keyword>
<dbReference type="OrthoDB" id="27187at2759"/>
<dbReference type="Pfam" id="PF12719">
    <property type="entry name" value="Cnd3"/>
    <property type="match status" value="1"/>
</dbReference>
<feature type="domain" description="Nuclear condensin complex subunit 3 C-terminal" evidence="9">
    <location>
        <begin position="594"/>
        <end position="944"/>
    </location>
</feature>